<accession>A0ABD6BD39</accession>
<evidence type="ECO:0000313" key="2">
    <source>
        <dbReference type="Proteomes" id="UP001597076"/>
    </source>
</evidence>
<dbReference type="Pfam" id="PF24033">
    <property type="entry name" value="DUF7342"/>
    <property type="match status" value="1"/>
</dbReference>
<name>A0ABD6BD39_9EURY</name>
<organism evidence="1 2">
    <name type="scientific">Haloarchaeobius amylolyticus</name>
    <dbReference type="NCBI Taxonomy" id="1198296"/>
    <lineage>
        <taxon>Archaea</taxon>
        <taxon>Methanobacteriati</taxon>
        <taxon>Methanobacteriota</taxon>
        <taxon>Stenosarchaea group</taxon>
        <taxon>Halobacteria</taxon>
        <taxon>Halobacteriales</taxon>
        <taxon>Halorubellaceae</taxon>
        <taxon>Haloarchaeobius</taxon>
    </lineage>
</organism>
<dbReference type="Proteomes" id="UP001597076">
    <property type="component" value="Unassembled WGS sequence"/>
</dbReference>
<reference evidence="1 2" key="1">
    <citation type="journal article" date="2019" name="Int. J. Syst. Evol. Microbiol.">
        <title>The Global Catalogue of Microorganisms (GCM) 10K type strain sequencing project: providing services to taxonomists for standard genome sequencing and annotation.</title>
        <authorList>
            <consortium name="The Broad Institute Genomics Platform"/>
            <consortium name="The Broad Institute Genome Sequencing Center for Infectious Disease"/>
            <person name="Wu L."/>
            <person name="Ma J."/>
        </authorList>
    </citation>
    <scope>NUCLEOTIDE SEQUENCE [LARGE SCALE GENOMIC DNA]</scope>
    <source>
        <strain evidence="1 2">CGMCC 1.12230</strain>
    </source>
</reference>
<gene>
    <name evidence="1" type="ORF">ACFR99_04615</name>
</gene>
<protein>
    <submittedName>
        <fullName evidence="1">Uncharacterized protein</fullName>
    </submittedName>
</protein>
<proteinExistence type="predicted"/>
<keyword evidence="2" id="KW-1185">Reference proteome</keyword>
<sequence length="114" mass="13641">MEIAEQTETDPALYQRNPSYFQWKHIERLVREYSPSEHRGRLENLHETDQEFQEKYGVPNPDAVVVGDDPAEDHDMLYDRWDDLTEWRTIRQDIMILKRAVRRTGAEFYGQNAD</sequence>
<dbReference type="AlphaFoldDB" id="A0ABD6BD39"/>
<dbReference type="InterPro" id="IPR055766">
    <property type="entry name" value="DUF7342"/>
</dbReference>
<comment type="caution">
    <text evidence="1">The sequence shown here is derived from an EMBL/GenBank/DDBJ whole genome shotgun (WGS) entry which is preliminary data.</text>
</comment>
<evidence type="ECO:0000313" key="1">
    <source>
        <dbReference type="EMBL" id="MFD1562827.1"/>
    </source>
</evidence>
<dbReference type="RefSeq" id="WP_390284805.1">
    <property type="nucleotide sequence ID" value="NZ_JBHUDI010000003.1"/>
</dbReference>
<dbReference type="EMBL" id="JBHUDI010000003">
    <property type="protein sequence ID" value="MFD1562827.1"/>
    <property type="molecule type" value="Genomic_DNA"/>
</dbReference>